<dbReference type="Pfam" id="PF01494">
    <property type="entry name" value="FAD_binding_3"/>
    <property type="match status" value="1"/>
</dbReference>
<dbReference type="PRINTS" id="PR00420">
    <property type="entry name" value="RNGMNOXGNASE"/>
</dbReference>
<feature type="domain" description="FAD-binding" evidence="1">
    <location>
        <begin position="103"/>
        <end position="326"/>
    </location>
</feature>
<dbReference type="InterPro" id="IPR050407">
    <property type="entry name" value="Geranylgeranyl_reductase"/>
</dbReference>
<dbReference type="RefSeq" id="WP_159806542.1">
    <property type="nucleotide sequence ID" value="NZ_BLJE01000002.1"/>
</dbReference>
<protein>
    <recommendedName>
        <fullName evidence="1">FAD-binding domain-containing protein</fullName>
    </recommendedName>
</protein>
<keyword evidence="3" id="KW-1185">Reference proteome</keyword>
<dbReference type="AlphaFoldDB" id="A0A6N6JF36"/>
<dbReference type="PANTHER" id="PTHR42685:SF18">
    <property type="entry name" value="DIGERANYLGERANYLGLYCEROPHOSPHOLIPID REDUCTASE"/>
    <property type="match status" value="1"/>
</dbReference>
<accession>A0A6N6JF36</accession>
<dbReference type="SUPFAM" id="SSF51905">
    <property type="entry name" value="FAD/NAD(P)-binding domain"/>
    <property type="match status" value="1"/>
</dbReference>
<evidence type="ECO:0000259" key="1">
    <source>
        <dbReference type="Pfam" id="PF01494"/>
    </source>
</evidence>
<evidence type="ECO:0000313" key="3">
    <source>
        <dbReference type="Proteomes" id="UP000436822"/>
    </source>
</evidence>
<sequence length="398" mass="43284">MCPWGGRITASETYDVLIVGGGPAGLAVAQSLAPGTRALLVHQDREIGKPVRTSGGSWLADVTALGIPETLYHIVGRVDLYTDGRHLPVGLDSDPVVILDVTALYQWLATSAQAEIRTGTKFLSAEVQGDAYRVLLRGPDKREVTVTARYVIDASGWHMAVLENLGLNQKPHRRGVGIEYEFQTTAFDRTRAVLFFGSTIPGGYGWAFPTREGAVRLGVGVLEPDNPTSPRVMMEKLLASDALVRMGIPQPANHHVNAGIIPSVPFERDLIHGQVIRVGDSAHMATPTLGEGIRICIEQGRALGAALSRTLDTGNDRPLKTWESSVQRRLALQYRVGLWANKTAAGYSPQQWDRGMDRLAKLSDAELIAFMRNEFSAPMIMRRAAKMVASKAVRLMSG</sequence>
<dbReference type="Gene3D" id="3.50.50.60">
    <property type="entry name" value="FAD/NAD(P)-binding domain"/>
    <property type="match status" value="1"/>
</dbReference>
<dbReference type="GO" id="GO:0071949">
    <property type="term" value="F:FAD binding"/>
    <property type="evidence" value="ECO:0007669"/>
    <property type="project" value="InterPro"/>
</dbReference>
<gene>
    <name evidence="2" type="ORF">KIN_20470</name>
</gene>
<reference evidence="2 3" key="1">
    <citation type="submission" date="2019-12" db="EMBL/GenBank/DDBJ databases">
        <title>Litoreibacter badius sp. nov., a novel bacteriochlorophyll a-containing bacterium in the genus Litoreibacter.</title>
        <authorList>
            <person name="Kanamuro M."/>
            <person name="Takabe Y."/>
            <person name="Mori K."/>
            <person name="Takaichi S."/>
            <person name="Hanada S."/>
        </authorList>
    </citation>
    <scope>NUCLEOTIDE SEQUENCE [LARGE SCALE GENOMIC DNA]</scope>
    <source>
        <strain evidence="2 3">K6</strain>
    </source>
</reference>
<dbReference type="PANTHER" id="PTHR42685">
    <property type="entry name" value="GERANYLGERANYL DIPHOSPHATE REDUCTASE"/>
    <property type="match status" value="1"/>
</dbReference>
<comment type="caution">
    <text evidence="2">The sequence shown here is derived from an EMBL/GenBank/DDBJ whole genome shotgun (WGS) entry which is preliminary data.</text>
</comment>
<dbReference type="Proteomes" id="UP000436822">
    <property type="component" value="Unassembled WGS sequence"/>
</dbReference>
<dbReference type="OrthoDB" id="9799983at2"/>
<dbReference type="InterPro" id="IPR036188">
    <property type="entry name" value="FAD/NAD-bd_sf"/>
</dbReference>
<evidence type="ECO:0000313" key="2">
    <source>
        <dbReference type="EMBL" id="GFE64973.1"/>
    </source>
</evidence>
<dbReference type="InterPro" id="IPR002938">
    <property type="entry name" value="FAD-bd"/>
</dbReference>
<name>A0A6N6JF36_9RHOB</name>
<organism evidence="2 3">
    <name type="scientific">Litoreibacter roseus</name>
    <dbReference type="NCBI Taxonomy" id="2601869"/>
    <lineage>
        <taxon>Bacteria</taxon>
        <taxon>Pseudomonadati</taxon>
        <taxon>Pseudomonadota</taxon>
        <taxon>Alphaproteobacteria</taxon>
        <taxon>Rhodobacterales</taxon>
        <taxon>Roseobacteraceae</taxon>
        <taxon>Litoreibacter</taxon>
    </lineage>
</organism>
<proteinExistence type="predicted"/>
<dbReference type="EMBL" id="BLJE01000002">
    <property type="protein sequence ID" value="GFE64973.1"/>
    <property type="molecule type" value="Genomic_DNA"/>
</dbReference>